<dbReference type="GO" id="GO:0006071">
    <property type="term" value="P:glycerol metabolic process"/>
    <property type="evidence" value="ECO:0007669"/>
    <property type="project" value="UniProtKB-KW"/>
</dbReference>
<dbReference type="InterPro" id="IPR004255">
    <property type="entry name" value="O-acyltransferase_WSD1_N"/>
</dbReference>
<evidence type="ECO:0000256" key="2">
    <source>
        <dbReference type="ARBA" id="ARBA00005189"/>
    </source>
</evidence>
<dbReference type="GO" id="GO:0004144">
    <property type="term" value="F:diacylglycerol O-acyltransferase activity"/>
    <property type="evidence" value="ECO:0007669"/>
    <property type="project" value="UniProtKB-EC"/>
</dbReference>
<evidence type="ECO:0000256" key="8">
    <source>
        <dbReference type="ARBA" id="ARBA00023098"/>
    </source>
</evidence>
<organism evidence="13 14">
    <name type="scientific">SAR86 cluster bacterium</name>
    <dbReference type="NCBI Taxonomy" id="2030880"/>
    <lineage>
        <taxon>Bacteria</taxon>
        <taxon>Pseudomonadati</taxon>
        <taxon>Pseudomonadota</taxon>
        <taxon>Gammaproteobacteria</taxon>
        <taxon>SAR86 cluster</taxon>
    </lineage>
</organism>
<keyword evidence="5" id="KW-0444">Lipid biosynthesis</keyword>
<keyword evidence="7" id="KW-0319">Glycerol metabolism</keyword>
<evidence type="ECO:0000256" key="1">
    <source>
        <dbReference type="ARBA" id="ARBA00004771"/>
    </source>
</evidence>
<dbReference type="InterPro" id="IPR014292">
    <property type="entry name" value="Acyl_transf_WS/DGAT"/>
</dbReference>
<evidence type="ECO:0000256" key="6">
    <source>
        <dbReference type="ARBA" id="ARBA00022679"/>
    </source>
</evidence>
<accession>A0A972W1W4</accession>
<dbReference type="EMBL" id="JABMOJ010000588">
    <property type="protein sequence ID" value="NQV66817.1"/>
    <property type="molecule type" value="Genomic_DNA"/>
</dbReference>
<evidence type="ECO:0000259" key="11">
    <source>
        <dbReference type="Pfam" id="PF03007"/>
    </source>
</evidence>
<comment type="similarity">
    <text evidence="3">Belongs to the long-chain O-acyltransferase family.</text>
</comment>
<dbReference type="Pfam" id="PF03007">
    <property type="entry name" value="WS_DGAT_cat"/>
    <property type="match status" value="1"/>
</dbReference>
<reference evidence="13" key="1">
    <citation type="submission" date="2020-05" db="EMBL/GenBank/DDBJ databases">
        <title>Sulfur intermediates as new biogeochemical hubs in an aquatic model microbial ecosystem.</title>
        <authorList>
            <person name="Vigneron A."/>
        </authorList>
    </citation>
    <scope>NUCLEOTIDE SEQUENCE</scope>
    <source>
        <strain evidence="13">Bin.250</strain>
    </source>
</reference>
<dbReference type="SUPFAM" id="SSF52777">
    <property type="entry name" value="CoA-dependent acyltransferases"/>
    <property type="match status" value="1"/>
</dbReference>
<dbReference type="AlphaFoldDB" id="A0A972W1W4"/>
<dbReference type="InterPro" id="IPR023213">
    <property type="entry name" value="CAT-like_dom_sf"/>
</dbReference>
<comment type="pathway">
    <text evidence="2">Lipid metabolism.</text>
</comment>
<evidence type="ECO:0000313" key="13">
    <source>
        <dbReference type="EMBL" id="NQV66817.1"/>
    </source>
</evidence>
<dbReference type="InterPro" id="IPR009721">
    <property type="entry name" value="O-acyltransferase_WSD1_C"/>
</dbReference>
<dbReference type="GO" id="GO:0051701">
    <property type="term" value="P:biological process involved in interaction with host"/>
    <property type="evidence" value="ECO:0007669"/>
    <property type="project" value="TreeGrafter"/>
</dbReference>
<dbReference type="Proteomes" id="UP000754644">
    <property type="component" value="Unassembled WGS sequence"/>
</dbReference>
<proteinExistence type="inferred from homology"/>
<dbReference type="EC" id="2.3.1.20" evidence="4"/>
<evidence type="ECO:0000256" key="10">
    <source>
        <dbReference type="ARBA" id="ARBA00048109"/>
    </source>
</evidence>
<comment type="caution">
    <text evidence="13">The sequence shown here is derived from an EMBL/GenBank/DDBJ whole genome shotgun (WGS) entry which is preliminary data.</text>
</comment>
<evidence type="ECO:0000256" key="4">
    <source>
        <dbReference type="ARBA" id="ARBA00013244"/>
    </source>
</evidence>
<evidence type="ECO:0000256" key="9">
    <source>
        <dbReference type="ARBA" id="ARBA00023315"/>
    </source>
</evidence>
<gene>
    <name evidence="13" type="ORF">HQ497_15765</name>
</gene>
<evidence type="ECO:0000259" key="12">
    <source>
        <dbReference type="Pfam" id="PF06974"/>
    </source>
</evidence>
<sequence>MRLTPTDAAFIYMESASGPMHISSVYVLDGELTYDQLLTRFEKRIHLIPAYRRKLQLVPLSLGHPVWVDDPEFDLTHHVIHHQAPAGSTLEEAMDIAVTLNEPMLDRSRPLWKMILIEGVPGQTLLLQMTHHAMIDGASGIELTMVLYDLDPRAGEPVPPNEPWIPESIPTAAQLMSDAIAENMRHFDTDNPMQLLARAVNNAKMLAKAAEVMGRFVQLPVITAPFNAGAVGPQRKVGWMQKPFADIRNIRKHLGGTINDIVLVVVSEAVARYLQSHDEHVDGEYMRIMCPVNVRTESQEGALGNQVSAIFPRLSAQPMDCLQRLNAVVAETERIKRDEEAQALTVMQDSMPNIPPVAMLASQLIGTPLDPTVFASRFLAPVIPSVGGYRPPHLGYNFTCTNVPGVQVPQYMCGYEVTDTIGLLVLNGNVGFSITILSYNKKLFFSFICEPRLLPDLDHIVTAADDVFQELLAAAATKGQLRQG</sequence>
<dbReference type="GO" id="GO:0001666">
    <property type="term" value="P:response to hypoxia"/>
    <property type="evidence" value="ECO:0007669"/>
    <property type="project" value="TreeGrafter"/>
</dbReference>
<dbReference type="GO" id="GO:0019432">
    <property type="term" value="P:triglyceride biosynthetic process"/>
    <property type="evidence" value="ECO:0007669"/>
    <property type="project" value="TreeGrafter"/>
</dbReference>
<keyword evidence="8" id="KW-0443">Lipid metabolism</keyword>
<name>A0A972W1W4_9GAMM</name>
<dbReference type="GO" id="GO:0071731">
    <property type="term" value="P:response to nitric oxide"/>
    <property type="evidence" value="ECO:0007669"/>
    <property type="project" value="TreeGrafter"/>
</dbReference>
<evidence type="ECO:0000256" key="7">
    <source>
        <dbReference type="ARBA" id="ARBA00022798"/>
    </source>
</evidence>
<feature type="domain" description="O-acyltransferase WSD1 C-terminal" evidence="12">
    <location>
        <begin position="304"/>
        <end position="471"/>
    </location>
</feature>
<dbReference type="PANTHER" id="PTHR31650:SF1">
    <property type="entry name" value="WAX ESTER SYNTHASE_DIACYLGLYCEROL ACYLTRANSFERASE 4-RELATED"/>
    <property type="match status" value="1"/>
</dbReference>
<dbReference type="Gene3D" id="3.30.559.10">
    <property type="entry name" value="Chloramphenicol acetyltransferase-like domain"/>
    <property type="match status" value="1"/>
</dbReference>
<protein>
    <recommendedName>
        <fullName evidence="4">diacylglycerol O-acyltransferase</fullName>
        <ecNumber evidence="4">2.3.1.20</ecNumber>
    </recommendedName>
</protein>
<comment type="catalytic activity">
    <reaction evidence="10">
        <text>an acyl-CoA + a 1,2-diacyl-sn-glycerol = a triacyl-sn-glycerol + CoA</text>
        <dbReference type="Rhea" id="RHEA:10868"/>
        <dbReference type="ChEBI" id="CHEBI:17815"/>
        <dbReference type="ChEBI" id="CHEBI:57287"/>
        <dbReference type="ChEBI" id="CHEBI:58342"/>
        <dbReference type="ChEBI" id="CHEBI:64615"/>
        <dbReference type="EC" id="2.3.1.20"/>
    </reaction>
</comment>
<evidence type="ECO:0000256" key="3">
    <source>
        <dbReference type="ARBA" id="ARBA00009587"/>
    </source>
</evidence>
<evidence type="ECO:0000256" key="5">
    <source>
        <dbReference type="ARBA" id="ARBA00022516"/>
    </source>
</evidence>
<keyword evidence="6" id="KW-0808">Transferase</keyword>
<dbReference type="PANTHER" id="PTHR31650">
    <property type="entry name" value="O-ACYLTRANSFERASE (WSD1-LIKE) FAMILY PROTEIN"/>
    <property type="match status" value="1"/>
</dbReference>
<dbReference type="InterPro" id="IPR045034">
    <property type="entry name" value="O-acyltransferase_WSD1-like"/>
</dbReference>
<dbReference type="Pfam" id="PF06974">
    <property type="entry name" value="WS_DGAT_C"/>
    <property type="match status" value="1"/>
</dbReference>
<dbReference type="NCBIfam" id="TIGR02946">
    <property type="entry name" value="acyl_WS_DGAT"/>
    <property type="match status" value="1"/>
</dbReference>
<comment type="pathway">
    <text evidence="1">Glycerolipid metabolism; triacylglycerol biosynthesis.</text>
</comment>
<evidence type="ECO:0000313" key="14">
    <source>
        <dbReference type="Proteomes" id="UP000754644"/>
    </source>
</evidence>
<keyword evidence="9" id="KW-0012">Acyltransferase</keyword>
<dbReference type="GO" id="GO:0005886">
    <property type="term" value="C:plasma membrane"/>
    <property type="evidence" value="ECO:0007669"/>
    <property type="project" value="TreeGrafter"/>
</dbReference>
<feature type="domain" description="O-acyltransferase WSD1-like N-terminal" evidence="11">
    <location>
        <begin position="3"/>
        <end position="262"/>
    </location>
</feature>